<protein>
    <recommendedName>
        <fullName evidence="3">Phosphodiesterase</fullName>
    </recommendedName>
</protein>
<evidence type="ECO:0000313" key="1">
    <source>
        <dbReference type="EMBL" id="RJP25469.1"/>
    </source>
</evidence>
<dbReference type="SUPFAM" id="SSF53649">
    <property type="entry name" value="Alkaline phosphatase-like"/>
    <property type="match status" value="2"/>
</dbReference>
<gene>
    <name evidence="1" type="ORF">C4520_02380</name>
</gene>
<dbReference type="GO" id="GO:0016787">
    <property type="term" value="F:hydrolase activity"/>
    <property type="evidence" value="ECO:0007669"/>
    <property type="project" value="UniProtKB-ARBA"/>
</dbReference>
<sequence length="552" mass="62057">MKALIIGLDGATWDVMSPLIEAGRMPNLAALAKRGTSAILDSVIPPNSPAAWSSFLTGKNPGKHGVFHFTKPAPDSMKQVPCSFRDIRSETFPSLLSKAGLTVGMVNIPMTYPPPKINGFVIPGIPVAANDEKYCHPPELGEEIASRFSGYRVDRDFSDIISWENDPKTVVEQFRALFEDMVSIEEKRVAVSVALQKEKQPDVFVVVLTLLDRLQHYFWHLGDPAHPHYSEKSAKALGNLIQEAYRLVDTMVGRLLETVEAETPVIIVSDHGFGPYHGDFYLNRWLMDHHYMTVRRVPRLVLKKTQLVRILERLKLRFLNGLLPRKVLQIPLTFPLVKARNDTGDIIWSRTRAYTTLFGLRINVKGREPFGIVEHGRDYEELLSEISRKLSQLSDRVGPIEIADQRTLYSGPYSTFGPDLYLSIAGITYVPNERLDKRKWFDTRHSPPLSGMHRIEGVFLAAGPNFARRREIPAANIQDIAPTLLYLLGFPVPKEMDGRVLVEIFQDGYVEAHPIAYDESTAEAFGGHGEDAYGAEDEERIIDSLRGLGYVD</sequence>
<dbReference type="AlphaFoldDB" id="A0A3A4P2V1"/>
<accession>A0A3A4P2V1</accession>
<dbReference type="EMBL" id="QZKU01000022">
    <property type="protein sequence ID" value="RJP25469.1"/>
    <property type="molecule type" value="Genomic_DNA"/>
</dbReference>
<dbReference type="Proteomes" id="UP000265882">
    <property type="component" value="Unassembled WGS sequence"/>
</dbReference>
<dbReference type="Pfam" id="PF01663">
    <property type="entry name" value="Phosphodiest"/>
    <property type="match status" value="1"/>
</dbReference>
<reference evidence="1 2" key="1">
    <citation type="journal article" date="2017" name="ISME J.">
        <title>Energy and carbon metabolisms in a deep terrestrial subsurface fluid microbial community.</title>
        <authorList>
            <person name="Momper L."/>
            <person name="Jungbluth S.P."/>
            <person name="Lee M.D."/>
            <person name="Amend J.P."/>
        </authorList>
    </citation>
    <scope>NUCLEOTIDE SEQUENCE [LARGE SCALE GENOMIC DNA]</scope>
    <source>
        <strain evidence="1">SURF_5</strain>
    </source>
</reference>
<evidence type="ECO:0000313" key="2">
    <source>
        <dbReference type="Proteomes" id="UP000265882"/>
    </source>
</evidence>
<dbReference type="InterPro" id="IPR017850">
    <property type="entry name" value="Alkaline_phosphatase_core_sf"/>
</dbReference>
<dbReference type="PANTHER" id="PTHR10151">
    <property type="entry name" value="ECTONUCLEOTIDE PYROPHOSPHATASE/PHOSPHODIESTERASE"/>
    <property type="match status" value="1"/>
</dbReference>
<name>A0A3A4P2V1_ABYX5</name>
<dbReference type="Gene3D" id="3.40.720.10">
    <property type="entry name" value="Alkaline Phosphatase, subunit A"/>
    <property type="match status" value="2"/>
</dbReference>
<organism evidence="1 2">
    <name type="scientific">Abyssobacteria bacterium (strain SURF_5)</name>
    <dbReference type="NCBI Taxonomy" id="2093360"/>
    <lineage>
        <taxon>Bacteria</taxon>
        <taxon>Pseudomonadati</taxon>
        <taxon>Candidatus Hydrogenedentota</taxon>
        <taxon>Candidatus Abyssobacteria</taxon>
    </lineage>
</organism>
<dbReference type="PANTHER" id="PTHR10151:SF120">
    <property type="entry name" value="BIS(5'-ADENOSYL)-TRIPHOSPHATASE"/>
    <property type="match status" value="1"/>
</dbReference>
<comment type="caution">
    <text evidence="1">The sequence shown here is derived from an EMBL/GenBank/DDBJ whole genome shotgun (WGS) entry which is preliminary data.</text>
</comment>
<dbReference type="InterPro" id="IPR002591">
    <property type="entry name" value="Phosphodiest/P_Trfase"/>
</dbReference>
<proteinExistence type="predicted"/>
<evidence type="ECO:0008006" key="3">
    <source>
        <dbReference type="Google" id="ProtNLM"/>
    </source>
</evidence>